<organism evidence="1 2">
    <name type="scientific">Ricinus communis</name>
    <name type="common">Castor bean</name>
    <dbReference type="NCBI Taxonomy" id="3988"/>
    <lineage>
        <taxon>Eukaryota</taxon>
        <taxon>Viridiplantae</taxon>
        <taxon>Streptophyta</taxon>
        <taxon>Embryophyta</taxon>
        <taxon>Tracheophyta</taxon>
        <taxon>Spermatophyta</taxon>
        <taxon>Magnoliopsida</taxon>
        <taxon>eudicotyledons</taxon>
        <taxon>Gunneridae</taxon>
        <taxon>Pentapetalae</taxon>
        <taxon>rosids</taxon>
        <taxon>fabids</taxon>
        <taxon>Malpighiales</taxon>
        <taxon>Euphorbiaceae</taxon>
        <taxon>Acalyphoideae</taxon>
        <taxon>Acalypheae</taxon>
        <taxon>Ricinus</taxon>
    </lineage>
</organism>
<sequence>MRWKDDVGGGIGGVNEVIVAVNQWHMVVEQWYMRFWQMRISLLKILLDPRGLSLI</sequence>
<name>B9S3M7_RICCO</name>
<dbReference type="EMBL" id="EQ973859">
    <property type="protein sequence ID" value="EEF41829.1"/>
    <property type="molecule type" value="Genomic_DNA"/>
</dbReference>
<evidence type="ECO:0000313" key="2">
    <source>
        <dbReference type="Proteomes" id="UP000008311"/>
    </source>
</evidence>
<gene>
    <name evidence="1" type="ORF">RCOM_0673450</name>
</gene>
<reference evidence="2" key="1">
    <citation type="journal article" date="2010" name="Nat. Biotechnol.">
        <title>Draft genome sequence of the oilseed species Ricinus communis.</title>
        <authorList>
            <person name="Chan A.P."/>
            <person name="Crabtree J."/>
            <person name="Zhao Q."/>
            <person name="Lorenzi H."/>
            <person name="Orvis J."/>
            <person name="Puiu D."/>
            <person name="Melake-Berhan A."/>
            <person name="Jones K.M."/>
            <person name="Redman J."/>
            <person name="Chen G."/>
            <person name="Cahoon E.B."/>
            <person name="Gedil M."/>
            <person name="Stanke M."/>
            <person name="Haas B.J."/>
            <person name="Wortman J.R."/>
            <person name="Fraser-Liggett C.M."/>
            <person name="Ravel J."/>
            <person name="Rabinowicz P.D."/>
        </authorList>
    </citation>
    <scope>NUCLEOTIDE SEQUENCE [LARGE SCALE GENOMIC DNA]</scope>
    <source>
        <strain evidence="2">cv. Hale</strain>
    </source>
</reference>
<protein>
    <submittedName>
        <fullName evidence="1">Uncharacterized protein</fullName>
    </submittedName>
</protein>
<accession>B9S3M7</accession>
<proteinExistence type="predicted"/>
<dbReference type="InParanoid" id="B9S3M7"/>
<dbReference type="AlphaFoldDB" id="B9S3M7"/>
<evidence type="ECO:0000313" key="1">
    <source>
        <dbReference type="EMBL" id="EEF41829.1"/>
    </source>
</evidence>
<keyword evidence="2" id="KW-1185">Reference proteome</keyword>
<dbReference type="Proteomes" id="UP000008311">
    <property type="component" value="Unassembled WGS sequence"/>
</dbReference>